<dbReference type="Proteomes" id="UP001247620">
    <property type="component" value="Unassembled WGS sequence"/>
</dbReference>
<accession>A0ABU1TEY4</accession>
<name>A0ABU1TEY4_9SPHI</name>
<feature type="domain" description="DUF3592" evidence="2">
    <location>
        <begin position="39"/>
        <end position="107"/>
    </location>
</feature>
<evidence type="ECO:0000313" key="4">
    <source>
        <dbReference type="Proteomes" id="UP001247620"/>
    </source>
</evidence>
<organism evidence="3 4">
    <name type="scientific">Mucilaginibacter pocheonensis</name>
    <dbReference type="NCBI Taxonomy" id="398050"/>
    <lineage>
        <taxon>Bacteria</taxon>
        <taxon>Pseudomonadati</taxon>
        <taxon>Bacteroidota</taxon>
        <taxon>Sphingobacteriia</taxon>
        <taxon>Sphingobacteriales</taxon>
        <taxon>Sphingobacteriaceae</taxon>
        <taxon>Mucilaginibacter</taxon>
    </lineage>
</organism>
<evidence type="ECO:0000256" key="1">
    <source>
        <dbReference type="SAM" id="Phobius"/>
    </source>
</evidence>
<sequence>MNVTIDELISLTGGAFFLTLGIGKLNERRKLLKTGVKAEGVVFSVEYERSSDNSRGIYYPVVRYKTTENEWVTKQYGIGSSPSAYTEGDEVNIVYDITDSKHFIIDNWQTKLFGPLMMIIGILLIVGVFIYHILYQL</sequence>
<dbReference type="RefSeq" id="WP_310099173.1">
    <property type="nucleotide sequence ID" value="NZ_JAVDUU010000004.1"/>
</dbReference>
<comment type="caution">
    <text evidence="3">The sequence shown here is derived from an EMBL/GenBank/DDBJ whole genome shotgun (WGS) entry which is preliminary data.</text>
</comment>
<protein>
    <recommendedName>
        <fullName evidence="2">DUF3592 domain-containing protein</fullName>
    </recommendedName>
</protein>
<keyword evidence="1" id="KW-0812">Transmembrane</keyword>
<gene>
    <name evidence="3" type="ORF">J2W55_003828</name>
</gene>
<reference evidence="3 4" key="1">
    <citation type="submission" date="2023-07" db="EMBL/GenBank/DDBJ databases">
        <title>Sorghum-associated microbial communities from plants grown in Nebraska, USA.</title>
        <authorList>
            <person name="Schachtman D."/>
        </authorList>
    </citation>
    <scope>NUCLEOTIDE SEQUENCE [LARGE SCALE GENOMIC DNA]</scope>
    <source>
        <strain evidence="3 4">3262</strain>
    </source>
</reference>
<feature type="transmembrane region" description="Helical" evidence="1">
    <location>
        <begin position="112"/>
        <end position="134"/>
    </location>
</feature>
<dbReference type="EMBL" id="JAVDUU010000004">
    <property type="protein sequence ID" value="MDR6943968.1"/>
    <property type="molecule type" value="Genomic_DNA"/>
</dbReference>
<proteinExistence type="predicted"/>
<dbReference type="InterPro" id="IPR021994">
    <property type="entry name" value="DUF3592"/>
</dbReference>
<evidence type="ECO:0000259" key="2">
    <source>
        <dbReference type="Pfam" id="PF12158"/>
    </source>
</evidence>
<keyword evidence="4" id="KW-1185">Reference proteome</keyword>
<evidence type="ECO:0000313" key="3">
    <source>
        <dbReference type="EMBL" id="MDR6943968.1"/>
    </source>
</evidence>
<keyword evidence="1" id="KW-0472">Membrane</keyword>
<dbReference type="Pfam" id="PF12158">
    <property type="entry name" value="DUF3592"/>
    <property type="match status" value="1"/>
</dbReference>
<keyword evidence="1" id="KW-1133">Transmembrane helix</keyword>